<dbReference type="EMBL" id="CAMGYJ010000005">
    <property type="protein sequence ID" value="CAI0413358.1"/>
    <property type="molecule type" value="Genomic_DNA"/>
</dbReference>
<keyword evidence="2" id="KW-1185">Reference proteome</keyword>
<dbReference type="Proteomes" id="UP001154282">
    <property type="component" value="Unassembled WGS sequence"/>
</dbReference>
<reference evidence="1" key="1">
    <citation type="submission" date="2022-08" db="EMBL/GenBank/DDBJ databases">
        <authorList>
            <person name="Gutierrez-Valencia J."/>
        </authorList>
    </citation>
    <scope>NUCLEOTIDE SEQUENCE</scope>
</reference>
<gene>
    <name evidence="1" type="ORF">LITE_LOCUS15903</name>
</gene>
<comment type="caution">
    <text evidence="1">The sequence shown here is derived from an EMBL/GenBank/DDBJ whole genome shotgun (WGS) entry which is preliminary data.</text>
</comment>
<name>A0AAV0JUV7_9ROSI</name>
<organism evidence="1 2">
    <name type="scientific">Linum tenue</name>
    <dbReference type="NCBI Taxonomy" id="586396"/>
    <lineage>
        <taxon>Eukaryota</taxon>
        <taxon>Viridiplantae</taxon>
        <taxon>Streptophyta</taxon>
        <taxon>Embryophyta</taxon>
        <taxon>Tracheophyta</taxon>
        <taxon>Spermatophyta</taxon>
        <taxon>Magnoliopsida</taxon>
        <taxon>eudicotyledons</taxon>
        <taxon>Gunneridae</taxon>
        <taxon>Pentapetalae</taxon>
        <taxon>rosids</taxon>
        <taxon>fabids</taxon>
        <taxon>Malpighiales</taxon>
        <taxon>Linaceae</taxon>
        <taxon>Linum</taxon>
    </lineage>
</organism>
<evidence type="ECO:0000313" key="1">
    <source>
        <dbReference type="EMBL" id="CAI0413358.1"/>
    </source>
</evidence>
<protein>
    <submittedName>
        <fullName evidence="1">Uncharacterized protein</fullName>
    </submittedName>
</protein>
<dbReference type="AlphaFoldDB" id="A0AAV0JUV7"/>
<sequence>MGATTADPQPPFYCSFLVALRMELDRGGHWVRHPNTSVANSR</sequence>
<proteinExistence type="predicted"/>
<accession>A0AAV0JUV7</accession>
<evidence type="ECO:0000313" key="2">
    <source>
        <dbReference type="Proteomes" id="UP001154282"/>
    </source>
</evidence>